<protein>
    <submittedName>
        <fullName evidence="1">26653_t:CDS:1</fullName>
    </submittedName>
</protein>
<accession>A0A9N9K1M9</accession>
<reference evidence="1" key="1">
    <citation type="submission" date="2021-06" db="EMBL/GenBank/DDBJ databases">
        <authorList>
            <person name="Kallberg Y."/>
            <person name="Tangrot J."/>
            <person name="Rosling A."/>
        </authorList>
    </citation>
    <scope>NUCLEOTIDE SEQUENCE</scope>
    <source>
        <strain evidence="1">MA453B</strain>
    </source>
</reference>
<evidence type="ECO:0000313" key="1">
    <source>
        <dbReference type="EMBL" id="CAG8806663.1"/>
    </source>
</evidence>
<comment type="caution">
    <text evidence="1">The sequence shown here is derived from an EMBL/GenBank/DDBJ whole genome shotgun (WGS) entry which is preliminary data.</text>
</comment>
<dbReference type="OrthoDB" id="2329331at2759"/>
<feature type="non-terminal residue" evidence="1">
    <location>
        <position position="90"/>
    </location>
</feature>
<dbReference type="AlphaFoldDB" id="A0A9N9K1M9"/>
<dbReference type="Proteomes" id="UP000789405">
    <property type="component" value="Unassembled WGS sequence"/>
</dbReference>
<organism evidence="1 2">
    <name type="scientific">Dentiscutata erythropus</name>
    <dbReference type="NCBI Taxonomy" id="1348616"/>
    <lineage>
        <taxon>Eukaryota</taxon>
        <taxon>Fungi</taxon>
        <taxon>Fungi incertae sedis</taxon>
        <taxon>Mucoromycota</taxon>
        <taxon>Glomeromycotina</taxon>
        <taxon>Glomeromycetes</taxon>
        <taxon>Diversisporales</taxon>
        <taxon>Gigasporaceae</taxon>
        <taxon>Dentiscutata</taxon>
    </lineage>
</organism>
<evidence type="ECO:0000313" key="2">
    <source>
        <dbReference type="Proteomes" id="UP000789405"/>
    </source>
</evidence>
<proteinExistence type="predicted"/>
<gene>
    <name evidence="1" type="ORF">DERYTH_LOCUS24517</name>
</gene>
<keyword evidence="2" id="KW-1185">Reference proteome</keyword>
<name>A0A9N9K1M9_9GLOM</name>
<feature type="non-terminal residue" evidence="1">
    <location>
        <position position="1"/>
    </location>
</feature>
<sequence>IENQQWTRYGQREVALKKFDGIVDINEDFLNEMVIFLKTNGDYSSAYLYGITKDPKTHEYMMLFNSNAADELYDAIMGSIPPAQNKSYPR</sequence>
<dbReference type="EMBL" id="CAJVPY010041524">
    <property type="protein sequence ID" value="CAG8806663.1"/>
    <property type="molecule type" value="Genomic_DNA"/>
</dbReference>